<evidence type="ECO:0000256" key="7">
    <source>
        <dbReference type="PIRNR" id="PIRNR000241"/>
    </source>
</evidence>
<dbReference type="GO" id="GO:0019628">
    <property type="term" value="P:urate catabolic process"/>
    <property type="evidence" value="ECO:0007669"/>
    <property type="project" value="TreeGrafter"/>
</dbReference>
<evidence type="ECO:0000256" key="8">
    <source>
        <dbReference type="PIRSR" id="PIRSR000241-1"/>
    </source>
</evidence>
<feature type="binding site" evidence="9">
    <location>
        <position position="58"/>
    </location>
    <ligand>
        <name>urate</name>
        <dbReference type="ChEBI" id="CHEBI:17775"/>
    </ligand>
</feature>
<dbReference type="PANTHER" id="PTHR42874:SF1">
    <property type="entry name" value="URICASE"/>
    <property type="match status" value="1"/>
</dbReference>
<dbReference type="SUPFAM" id="SSF55620">
    <property type="entry name" value="Tetrahydrobiopterin biosynthesis enzymes-like"/>
    <property type="match status" value="2"/>
</dbReference>
<comment type="pathway">
    <text evidence="2 7">Purine metabolism; urate degradation; (S)-allantoin from urate: step 1/3.</text>
</comment>
<dbReference type="NCBIfam" id="TIGR03383">
    <property type="entry name" value="urate_oxi"/>
    <property type="match status" value="1"/>
</dbReference>
<evidence type="ECO:0000313" key="11">
    <source>
        <dbReference type="EMBL" id="CAH7676351.1"/>
    </source>
</evidence>
<feature type="binding site" evidence="9">
    <location>
        <position position="181"/>
    </location>
    <ligand>
        <name>urate</name>
        <dbReference type="ChEBI" id="CHEBI:17775"/>
    </ligand>
</feature>
<proteinExistence type="inferred from homology"/>
<comment type="caution">
    <text evidence="11">The sequence shown here is derived from an EMBL/GenBank/DDBJ whole genome shotgun (WGS) entry which is preliminary data.</text>
</comment>
<feature type="binding site" evidence="9">
    <location>
        <position position="164"/>
    </location>
    <ligand>
        <name>urate</name>
        <dbReference type="ChEBI" id="CHEBI:17775"/>
    </ligand>
</feature>
<dbReference type="FunFam" id="3.10.270.10:FF:000001">
    <property type="entry name" value="Uricase"/>
    <property type="match status" value="1"/>
</dbReference>
<feature type="binding site" evidence="9">
    <location>
        <position position="241"/>
    </location>
    <ligand>
        <name>urate</name>
        <dbReference type="ChEBI" id="CHEBI:17775"/>
    </ligand>
</feature>
<name>A0AAV0B346_PHAPC</name>
<dbReference type="GO" id="GO:0005777">
    <property type="term" value="C:peroxisome"/>
    <property type="evidence" value="ECO:0007669"/>
    <property type="project" value="UniProtKB-SubCell"/>
</dbReference>
<organism evidence="11 12">
    <name type="scientific">Phakopsora pachyrhizi</name>
    <name type="common">Asian soybean rust disease fungus</name>
    <dbReference type="NCBI Taxonomy" id="170000"/>
    <lineage>
        <taxon>Eukaryota</taxon>
        <taxon>Fungi</taxon>
        <taxon>Dikarya</taxon>
        <taxon>Basidiomycota</taxon>
        <taxon>Pucciniomycotina</taxon>
        <taxon>Pucciniomycetes</taxon>
        <taxon>Pucciniales</taxon>
        <taxon>Phakopsoraceae</taxon>
        <taxon>Phakopsora</taxon>
    </lineage>
</organism>
<feature type="binding site" evidence="9">
    <location>
        <position position="241"/>
    </location>
    <ligand>
        <name>5-hydroxyisourate</name>
        <dbReference type="ChEBI" id="CHEBI:18072"/>
    </ligand>
</feature>
<dbReference type="InterPro" id="IPR002042">
    <property type="entry name" value="Uricase"/>
</dbReference>
<dbReference type="GO" id="GO:0004846">
    <property type="term" value="F:urate oxidase activity"/>
    <property type="evidence" value="ECO:0007669"/>
    <property type="project" value="UniProtKB-EC"/>
</dbReference>
<feature type="binding site" evidence="9">
    <location>
        <position position="59"/>
    </location>
    <ligand>
        <name>urate</name>
        <dbReference type="ChEBI" id="CHEBI:17775"/>
    </ligand>
</feature>
<evidence type="ECO:0000256" key="9">
    <source>
        <dbReference type="PIRSR" id="PIRSR000241-2"/>
    </source>
</evidence>
<evidence type="ECO:0000256" key="3">
    <source>
        <dbReference type="ARBA" id="ARBA00009760"/>
    </source>
</evidence>
<comment type="function">
    <text evidence="7 10">Catalyzes the oxidation of uric acid to 5-hydroxyisourate, which is further processed to form (S)-allantoin.</text>
</comment>
<feature type="binding site" evidence="9">
    <location>
        <position position="267"/>
    </location>
    <ligand>
        <name>urate</name>
        <dbReference type="ChEBI" id="CHEBI:17775"/>
    </ligand>
</feature>
<feature type="active site" description="Charge relay system" evidence="8">
    <location>
        <position position="58"/>
    </location>
</feature>
<keyword evidence="4 7" id="KW-0659">Purine metabolism</keyword>
<gene>
    <name evidence="11" type="ORF">PPACK8108_LOCUS11474</name>
</gene>
<feature type="binding site" evidence="9">
    <location>
        <position position="181"/>
    </location>
    <ligand>
        <name>5-hydroxyisourate</name>
        <dbReference type="ChEBI" id="CHEBI:18072"/>
    </ligand>
</feature>
<dbReference type="EC" id="1.7.3.3" evidence="7 10"/>
<sequence>MTPVRLTSTKYGKEGVRVLRVVKDGDWHQVAEYTISVFLEGNIETSFSQADNSVVVATDSMKNTVNVFAKKSPHVLVPQLFAIQLAQHFIKEYDHIHRSTIKIVSHRWSRIPIDSKPHPHSFIRDGNDTLQIEAVASLVNGSTSVKLVSGFKDLLVLKSTGSGFENFIRDKWTTLNEVSDRILSTSIDCSYEIDLRENSSLRKGAPIEDNDGLGIDFKELDQSVRETTLETFANDKSASVQATVFKMCRIILNDQRHIRCISYRLPNKHYVPVDLSWHENIQNTFVKDAEVFLPLESPAGLITATVSREDDCS</sequence>
<feature type="binding site" evidence="9">
    <location>
        <position position="240"/>
    </location>
    <ligand>
        <name>5-hydroxyisourate</name>
        <dbReference type="ChEBI" id="CHEBI:18072"/>
    </ligand>
</feature>
<feature type="binding site" evidence="9">
    <location>
        <position position="267"/>
    </location>
    <ligand>
        <name>O2</name>
        <dbReference type="ChEBI" id="CHEBI:15379"/>
    </ligand>
</feature>
<dbReference type="PANTHER" id="PTHR42874">
    <property type="entry name" value="URICASE"/>
    <property type="match status" value="1"/>
</dbReference>
<evidence type="ECO:0000313" key="12">
    <source>
        <dbReference type="Proteomes" id="UP001153365"/>
    </source>
</evidence>
<evidence type="ECO:0000256" key="5">
    <source>
        <dbReference type="ARBA" id="ARBA00023002"/>
    </source>
</evidence>
<evidence type="ECO:0000256" key="4">
    <source>
        <dbReference type="ARBA" id="ARBA00022631"/>
    </source>
</evidence>
<feature type="active site" description="Charge relay system" evidence="8">
    <location>
        <position position="13"/>
    </location>
</feature>
<keyword evidence="12" id="KW-1185">Reference proteome</keyword>
<dbReference type="EMBL" id="CALTRL010002650">
    <property type="protein sequence ID" value="CAH7676351.1"/>
    <property type="molecule type" value="Genomic_DNA"/>
</dbReference>
<feature type="active site" description="Charge relay system" evidence="8">
    <location>
        <position position="269"/>
    </location>
</feature>
<feature type="binding site" evidence="9">
    <location>
        <position position="240"/>
    </location>
    <ligand>
        <name>urate</name>
        <dbReference type="ChEBI" id="CHEBI:17775"/>
    </ligand>
</feature>
<reference evidence="11" key="1">
    <citation type="submission" date="2022-06" db="EMBL/GenBank/DDBJ databases">
        <authorList>
            <consortium name="SYNGENTA / RWTH Aachen University"/>
        </authorList>
    </citation>
    <scope>NUCLEOTIDE SEQUENCE</scope>
</reference>
<evidence type="ECO:0000256" key="2">
    <source>
        <dbReference type="ARBA" id="ARBA00004831"/>
    </source>
</evidence>
<evidence type="ECO:0000256" key="6">
    <source>
        <dbReference type="ARBA" id="ARBA00023140"/>
    </source>
</evidence>
<accession>A0AAV0B346</accession>
<keyword evidence="6 7" id="KW-0576">Peroxisome</keyword>
<dbReference type="GO" id="GO:0006145">
    <property type="term" value="P:purine nucleobase catabolic process"/>
    <property type="evidence" value="ECO:0007669"/>
    <property type="project" value="TreeGrafter"/>
</dbReference>
<dbReference type="Pfam" id="PF01014">
    <property type="entry name" value="Uricase"/>
    <property type="match status" value="2"/>
</dbReference>
<dbReference type="PRINTS" id="PR00093">
    <property type="entry name" value="URICASE"/>
</dbReference>
<keyword evidence="5 7" id="KW-0560">Oxidoreductase</keyword>
<dbReference type="AlphaFoldDB" id="A0AAV0B346"/>
<protein>
    <recommendedName>
        <fullName evidence="7 10">Uricase</fullName>
        <ecNumber evidence="7 10">1.7.3.3</ecNumber>
    </recommendedName>
    <alternativeName>
        <fullName evidence="7">Urate oxidase</fullName>
    </alternativeName>
</protein>
<dbReference type="PIRSF" id="PIRSF000241">
    <property type="entry name" value="Urate_oxidase"/>
    <property type="match status" value="1"/>
</dbReference>
<feature type="binding site" evidence="9">
    <location>
        <position position="267"/>
    </location>
    <ligand>
        <name>5-hydroxyisourate</name>
        <dbReference type="ChEBI" id="CHEBI:18072"/>
    </ligand>
</feature>
<dbReference type="Gene3D" id="3.10.270.10">
    <property type="entry name" value="Urate Oxidase"/>
    <property type="match status" value="1"/>
</dbReference>
<comment type="similarity">
    <text evidence="3 7 10">Belongs to the uricase family.</text>
</comment>
<comment type="subcellular location">
    <subcellularLocation>
        <location evidence="1 7">Peroxisome</location>
    </subcellularLocation>
</comment>
<evidence type="ECO:0000256" key="10">
    <source>
        <dbReference type="RuleBase" id="RU004455"/>
    </source>
</evidence>
<evidence type="ECO:0000256" key="1">
    <source>
        <dbReference type="ARBA" id="ARBA00004275"/>
    </source>
</evidence>
<dbReference type="Proteomes" id="UP001153365">
    <property type="component" value="Unassembled WGS sequence"/>
</dbReference>
<comment type="catalytic activity">
    <reaction evidence="7 10">
        <text>urate + O2 + H2O = 5-hydroxyisourate + H2O2</text>
        <dbReference type="Rhea" id="RHEA:21368"/>
        <dbReference type="ChEBI" id="CHEBI:15377"/>
        <dbReference type="ChEBI" id="CHEBI:15379"/>
        <dbReference type="ChEBI" id="CHEBI:16240"/>
        <dbReference type="ChEBI" id="CHEBI:17775"/>
        <dbReference type="ChEBI" id="CHEBI:18072"/>
        <dbReference type="EC" id="1.7.3.3"/>
    </reaction>
</comment>
<feature type="binding site" evidence="9">
    <location>
        <position position="164"/>
    </location>
    <ligand>
        <name>5-hydroxyisourate</name>
        <dbReference type="ChEBI" id="CHEBI:18072"/>
    </ligand>
</feature>